<dbReference type="SUPFAM" id="SSF47598">
    <property type="entry name" value="Ribbon-helix-helix"/>
    <property type="match status" value="1"/>
</dbReference>
<dbReference type="InterPro" id="IPR010985">
    <property type="entry name" value="Ribbon_hlx_hlx"/>
</dbReference>
<evidence type="ECO:0000256" key="6">
    <source>
        <dbReference type="ARBA" id="ARBA00049988"/>
    </source>
</evidence>
<protein>
    <recommendedName>
        <fullName evidence="9">DUF1778 domain-containing protein</fullName>
    </recommendedName>
</protein>
<evidence type="ECO:0008006" key="9">
    <source>
        <dbReference type="Google" id="ProtNLM"/>
    </source>
</evidence>
<dbReference type="RefSeq" id="WP_188910596.1">
    <property type="nucleotide sequence ID" value="NZ_BMMF01000003.1"/>
</dbReference>
<dbReference type="Gene3D" id="1.20.5.780">
    <property type="entry name" value="Single helix bin"/>
    <property type="match status" value="1"/>
</dbReference>
<evidence type="ECO:0000256" key="2">
    <source>
        <dbReference type="ARBA" id="ARBA00022649"/>
    </source>
</evidence>
<organism evidence="7 8">
    <name type="scientific">Salinarimonas ramus</name>
    <dbReference type="NCBI Taxonomy" id="690164"/>
    <lineage>
        <taxon>Bacteria</taxon>
        <taxon>Pseudomonadati</taxon>
        <taxon>Pseudomonadota</taxon>
        <taxon>Alphaproteobacteria</taxon>
        <taxon>Hyphomicrobiales</taxon>
        <taxon>Salinarimonadaceae</taxon>
        <taxon>Salinarimonas</taxon>
    </lineage>
</organism>
<evidence type="ECO:0000313" key="7">
    <source>
        <dbReference type="EMBL" id="GGK26933.1"/>
    </source>
</evidence>
<dbReference type="GO" id="GO:0003677">
    <property type="term" value="F:DNA binding"/>
    <property type="evidence" value="ECO:0007669"/>
    <property type="project" value="UniProtKB-KW"/>
</dbReference>
<dbReference type="AlphaFoldDB" id="A0A917Q5P0"/>
<dbReference type="EMBL" id="BMMF01000003">
    <property type="protein sequence ID" value="GGK26933.1"/>
    <property type="molecule type" value="Genomic_DNA"/>
</dbReference>
<proteinExistence type="inferred from homology"/>
<accession>A0A917Q5P0</accession>
<reference evidence="7 8" key="1">
    <citation type="journal article" date="2014" name="Int. J. Syst. Evol. Microbiol.">
        <title>Complete genome sequence of Corynebacterium casei LMG S-19264T (=DSM 44701T), isolated from a smear-ripened cheese.</title>
        <authorList>
            <consortium name="US DOE Joint Genome Institute (JGI-PGF)"/>
            <person name="Walter F."/>
            <person name="Albersmeier A."/>
            <person name="Kalinowski J."/>
            <person name="Ruckert C."/>
        </authorList>
    </citation>
    <scope>NUCLEOTIDE SEQUENCE [LARGE SCALE GENOMIC DNA]</scope>
    <source>
        <strain evidence="7 8">CGMCC 1.9161</strain>
    </source>
</reference>
<dbReference type="PANTHER" id="PTHR35401">
    <property type="entry name" value="COPG FAMILY HELIX-TURN-HELIX PROTEIN-RELATED-RELATED"/>
    <property type="match status" value="1"/>
</dbReference>
<keyword evidence="4" id="KW-0238">DNA-binding</keyword>
<gene>
    <name evidence="7" type="ORF">GCM10011322_11770</name>
</gene>
<dbReference type="InterPro" id="IPR014795">
    <property type="entry name" value="TacA_1-like"/>
</dbReference>
<name>A0A917Q5P0_9HYPH</name>
<dbReference type="Proteomes" id="UP000600449">
    <property type="component" value="Unassembled WGS sequence"/>
</dbReference>
<comment type="similarity">
    <text evidence="6">Belongs to the TacA antitoxin family.</text>
</comment>
<keyword evidence="8" id="KW-1185">Reference proteome</keyword>
<keyword evidence="2" id="KW-1277">Toxin-antitoxin system</keyword>
<evidence type="ECO:0000256" key="5">
    <source>
        <dbReference type="ARBA" id="ARBA00023163"/>
    </source>
</evidence>
<keyword evidence="1" id="KW-0678">Repressor</keyword>
<evidence type="ECO:0000256" key="4">
    <source>
        <dbReference type="ARBA" id="ARBA00023125"/>
    </source>
</evidence>
<comment type="caution">
    <text evidence="7">The sequence shown here is derived from an EMBL/GenBank/DDBJ whole genome shotgun (WGS) entry which is preliminary data.</text>
</comment>
<dbReference type="Pfam" id="PF08681">
    <property type="entry name" value="TacA1"/>
    <property type="match status" value="1"/>
</dbReference>
<keyword evidence="5" id="KW-0804">Transcription</keyword>
<dbReference type="PANTHER" id="PTHR35401:SF1">
    <property type="entry name" value="CYTOPLASMIC PROTEIN"/>
    <property type="match status" value="1"/>
</dbReference>
<dbReference type="GO" id="GO:0006355">
    <property type="term" value="P:regulation of DNA-templated transcription"/>
    <property type="evidence" value="ECO:0007669"/>
    <property type="project" value="InterPro"/>
</dbReference>
<evidence type="ECO:0000256" key="1">
    <source>
        <dbReference type="ARBA" id="ARBA00022491"/>
    </source>
</evidence>
<keyword evidence="3" id="KW-0805">Transcription regulation</keyword>
<evidence type="ECO:0000256" key="3">
    <source>
        <dbReference type="ARBA" id="ARBA00023015"/>
    </source>
</evidence>
<evidence type="ECO:0000313" key="8">
    <source>
        <dbReference type="Proteomes" id="UP000600449"/>
    </source>
</evidence>
<sequence>MDGPRRAARADGVRRETTIHVRAPARTRDLIDKAASSLGKTRSEFILESARSRAVDVLIDERLFGLDDSRHAAFLDALDTPPAAHPRLVALMRRRPAWEA</sequence>